<dbReference type="PROSITE" id="PS00455">
    <property type="entry name" value="AMP_BINDING"/>
    <property type="match status" value="1"/>
</dbReference>
<sequence length="609" mass="64471">MIESSTPPLADLDGYRNVTDLLVARVTSAPDHVAFEVAGADAAAPWRPITTREFSDRVRALAKGFIAEGIQAGDPIAIMAPTRYEWAVADLASWFAGAVVVPIYETSSPSQVDAIIADAGVRLAIGGTTEHAALLQAALAKTDAGTLGAWTMDAAASGTLTDLVARGVAVTDDELEARRSSASQDDAATIVYTSGTTGEPKGVVLTHRNFLGQVLNIAAAYHEIVNESGNTVIFLPLAHVLARGLQLICLASGMRIAHLSDPSTVVATLDTLRPTFLVVVPRVLQKIQAAAADKAAEKKLSAVWAKARSTAIAWGIRAERMDAGRRIPKDLGLTLRHRFFDALFYRRLRTVMGGRVGYILSGGAALESDLSLFFRGIGVPVIEGYGLTETTAPLTGNLPGRIASGSVGSPLPGLTVRISDAGEVLARGIGVFGGYRNPAHDEGAFVDGFFRTGDLGRLDDQGRLILDGRLKDVIVTSNGKTIVPTRWESAVEADPLVSHAVMVGEGKPYLSALLVLDPEQTLAWAAAAGTSIPAVTQPDIREITDPALRAHLQRAVDAANALVARSEQVRRFSVVFADLEDRGLVTPTMKLKRSVVLDRAGATVEDLYL</sequence>
<dbReference type="EMBL" id="JAGIOA010000001">
    <property type="protein sequence ID" value="MBP2376737.1"/>
    <property type="molecule type" value="Genomic_DNA"/>
</dbReference>
<evidence type="ECO:0000313" key="7">
    <source>
        <dbReference type="EMBL" id="MBP2376737.1"/>
    </source>
</evidence>
<dbReference type="PANTHER" id="PTHR43272:SF32">
    <property type="entry name" value="AMP-DEPENDENT SYNTHETASE_LIGASE DOMAIN-CONTAINING PROTEIN"/>
    <property type="match status" value="1"/>
</dbReference>
<evidence type="ECO:0000256" key="1">
    <source>
        <dbReference type="ARBA" id="ARBA00006432"/>
    </source>
</evidence>
<comment type="caution">
    <text evidence="7">The sequence shown here is derived from an EMBL/GenBank/DDBJ whole genome shotgun (WGS) entry which is preliminary data.</text>
</comment>
<dbReference type="InterPro" id="IPR000873">
    <property type="entry name" value="AMP-dep_synth/lig_dom"/>
</dbReference>
<evidence type="ECO:0000313" key="8">
    <source>
        <dbReference type="Proteomes" id="UP000703720"/>
    </source>
</evidence>
<dbReference type="Proteomes" id="UP000703720">
    <property type="component" value="Unassembled WGS sequence"/>
</dbReference>
<dbReference type="Gene3D" id="3.40.50.12780">
    <property type="entry name" value="N-terminal domain of ligase-like"/>
    <property type="match status" value="1"/>
</dbReference>
<name>A0ABS4WKM3_9MICO</name>
<evidence type="ECO:0000256" key="4">
    <source>
        <dbReference type="ARBA" id="ARBA00023098"/>
    </source>
</evidence>
<dbReference type="SUPFAM" id="SSF56801">
    <property type="entry name" value="Acetyl-CoA synthetase-like"/>
    <property type="match status" value="1"/>
</dbReference>
<evidence type="ECO:0000259" key="6">
    <source>
        <dbReference type="Pfam" id="PF00501"/>
    </source>
</evidence>
<proteinExistence type="inferred from homology"/>
<dbReference type="RefSeq" id="WP_210096180.1">
    <property type="nucleotide sequence ID" value="NZ_BAAAIO010000001.1"/>
</dbReference>
<comment type="similarity">
    <text evidence="1">Belongs to the ATP-dependent AMP-binding enzyme family.</text>
</comment>
<accession>A0ABS4WKM3</accession>
<gene>
    <name evidence="7" type="ORF">JOF42_000232</name>
</gene>
<organism evidence="7 8">
    <name type="scientific">Microbacterium phyllosphaerae</name>
    <dbReference type="NCBI Taxonomy" id="124798"/>
    <lineage>
        <taxon>Bacteria</taxon>
        <taxon>Bacillati</taxon>
        <taxon>Actinomycetota</taxon>
        <taxon>Actinomycetes</taxon>
        <taxon>Micrococcales</taxon>
        <taxon>Microbacteriaceae</taxon>
        <taxon>Microbacterium</taxon>
    </lineage>
</organism>
<keyword evidence="3" id="KW-0276">Fatty acid metabolism</keyword>
<keyword evidence="8" id="KW-1185">Reference proteome</keyword>
<dbReference type="GO" id="GO:0004467">
    <property type="term" value="F:long-chain fatty acid-CoA ligase activity"/>
    <property type="evidence" value="ECO:0007669"/>
    <property type="project" value="UniProtKB-EC"/>
</dbReference>
<evidence type="ECO:0000256" key="2">
    <source>
        <dbReference type="ARBA" id="ARBA00022598"/>
    </source>
</evidence>
<dbReference type="PANTHER" id="PTHR43272">
    <property type="entry name" value="LONG-CHAIN-FATTY-ACID--COA LIGASE"/>
    <property type="match status" value="1"/>
</dbReference>
<reference evidence="7 8" key="1">
    <citation type="submission" date="2021-03" db="EMBL/GenBank/DDBJ databases">
        <title>Sequencing the genomes of 1000 actinobacteria strains.</title>
        <authorList>
            <person name="Klenk H.-P."/>
        </authorList>
    </citation>
    <scope>NUCLEOTIDE SEQUENCE [LARGE SCALE GENOMIC DNA]</scope>
    <source>
        <strain evidence="7 8">DSM 13468</strain>
    </source>
</reference>
<evidence type="ECO:0000256" key="3">
    <source>
        <dbReference type="ARBA" id="ARBA00022832"/>
    </source>
</evidence>
<dbReference type="CDD" id="cd05907">
    <property type="entry name" value="VL_LC_FACS_like"/>
    <property type="match status" value="1"/>
</dbReference>
<keyword evidence="4" id="KW-0443">Lipid metabolism</keyword>
<evidence type="ECO:0000256" key="5">
    <source>
        <dbReference type="ARBA" id="ARBA00032875"/>
    </source>
</evidence>
<dbReference type="Pfam" id="PF00501">
    <property type="entry name" value="AMP-binding"/>
    <property type="match status" value="1"/>
</dbReference>
<keyword evidence="2 7" id="KW-0436">Ligase</keyword>
<dbReference type="InterPro" id="IPR042099">
    <property type="entry name" value="ANL_N_sf"/>
</dbReference>
<dbReference type="InterPro" id="IPR020845">
    <property type="entry name" value="AMP-binding_CS"/>
</dbReference>
<dbReference type="Pfam" id="PF23562">
    <property type="entry name" value="AMP-binding_C_3"/>
    <property type="match status" value="1"/>
</dbReference>
<feature type="domain" description="AMP-dependent synthetase/ligase" evidence="6">
    <location>
        <begin position="26"/>
        <end position="435"/>
    </location>
</feature>
<protein>
    <recommendedName>
        <fullName evidence="5">Acyl-CoA synthetase</fullName>
    </recommendedName>
</protein>